<evidence type="ECO:0000256" key="3">
    <source>
        <dbReference type="ARBA" id="ARBA00022771"/>
    </source>
</evidence>
<organism evidence="9 10">
    <name type="scientific">Mytilus coruscus</name>
    <name type="common">Sea mussel</name>
    <dbReference type="NCBI Taxonomy" id="42192"/>
    <lineage>
        <taxon>Eukaryota</taxon>
        <taxon>Metazoa</taxon>
        <taxon>Spiralia</taxon>
        <taxon>Lophotrochozoa</taxon>
        <taxon>Mollusca</taxon>
        <taxon>Bivalvia</taxon>
        <taxon>Autobranchia</taxon>
        <taxon>Pteriomorphia</taxon>
        <taxon>Mytilida</taxon>
        <taxon>Mytiloidea</taxon>
        <taxon>Mytilidae</taxon>
        <taxon>Mytilinae</taxon>
        <taxon>Mytilus</taxon>
    </lineage>
</organism>
<dbReference type="OrthoDB" id="6072109at2759"/>
<dbReference type="SUPFAM" id="SSF50969">
    <property type="entry name" value="YVTN repeat-like/Quinoprotein amine dehydrogenase"/>
    <property type="match status" value="1"/>
</dbReference>
<dbReference type="PANTHER" id="PTHR25462:SF296">
    <property type="entry name" value="MEIOTIC P26, ISOFORM F"/>
    <property type="match status" value="1"/>
</dbReference>
<name>A0A6J8CG61_MYTCO</name>
<dbReference type="InterPro" id="IPR017907">
    <property type="entry name" value="Znf_RING_CS"/>
</dbReference>
<dbReference type="PROSITE" id="PS00518">
    <property type="entry name" value="ZF_RING_1"/>
    <property type="match status" value="1"/>
</dbReference>
<dbReference type="GO" id="GO:0061630">
    <property type="term" value="F:ubiquitin protein ligase activity"/>
    <property type="evidence" value="ECO:0007669"/>
    <property type="project" value="UniProtKB-EC"/>
</dbReference>
<feature type="domain" description="B box-type" evidence="8">
    <location>
        <begin position="100"/>
        <end position="150"/>
    </location>
</feature>
<dbReference type="CDD" id="cd19776">
    <property type="entry name" value="Bbox2_TRIM25_C-IV"/>
    <property type="match status" value="1"/>
</dbReference>
<dbReference type="AlphaFoldDB" id="A0A6J8CG61"/>
<accession>A0A6J8CG61</accession>
<reference evidence="9 10" key="1">
    <citation type="submission" date="2020-06" db="EMBL/GenBank/DDBJ databases">
        <authorList>
            <person name="Li R."/>
            <person name="Bekaert M."/>
        </authorList>
    </citation>
    <scope>NUCLEOTIDE SEQUENCE [LARGE SCALE GENOMIC DNA]</scope>
    <source>
        <strain evidence="10">wild</strain>
    </source>
</reference>
<dbReference type="PROSITE" id="PS50119">
    <property type="entry name" value="ZF_BBOX"/>
    <property type="match status" value="1"/>
</dbReference>
<feature type="domain" description="RING-type" evidence="7">
    <location>
        <begin position="17"/>
        <end position="64"/>
    </location>
</feature>
<dbReference type="EMBL" id="CACVKT020005268">
    <property type="protein sequence ID" value="CAC5394282.1"/>
    <property type="molecule type" value="Genomic_DNA"/>
</dbReference>
<dbReference type="PROSITE" id="PS50089">
    <property type="entry name" value="ZF_RING_2"/>
    <property type="match status" value="1"/>
</dbReference>
<dbReference type="InterPro" id="IPR001841">
    <property type="entry name" value="Znf_RING"/>
</dbReference>
<evidence type="ECO:0000256" key="4">
    <source>
        <dbReference type="ARBA" id="ARBA00022833"/>
    </source>
</evidence>
<dbReference type="CDD" id="cd19757">
    <property type="entry name" value="Bbox1"/>
    <property type="match status" value="1"/>
</dbReference>
<dbReference type="InterPro" id="IPR011042">
    <property type="entry name" value="6-blade_b-propeller_TolB-like"/>
</dbReference>
<keyword evidence="9" id="KW-0012">Acyltransferase</keyword>
<keyword evidence="9" id="KW-0808">Transferase</keyword>
<dbReference type="InterPro" id="IPR000315">
    <property type="entry name" value="Znf_B-box"/>
</dbReference>
<evidence type="ECO:0000259" key="7">
    <source>
        <dbReference type="PROSITE" id="PS50089"/>
    </source>
</evidence>
<dbReference type="Gene3D" id="4.10.830.40">
    <property type="match status" value="1"/>
</dbReference>
<protein>
    <submittedName>
        <fullName evidence="9">TRIM56</fullName>
        <ecNumber evidence="9">2.3.2.27</ecNumber>
    </submittedName>
</protein>
<evidence type="ECO:0000313" key="10">
    <source>
        <dbReference type="Proteomes" id="UP000507470"/>
    </source>
</evidence>
<feature type="coiled-coil region" evidence="6">
    <location>
        <begin position="327"/>
        <end position="354"/>
    </location>
</feature>
<sequence>MATPTKDIEHFNDLLTCTICLEIFKVPKYLPCLHTFCEPCINTYIVSSVEKRKITEGFKCPVCRKLVSVGDKLEKLESWAPSLPTNHFVTSMLDKRAIQKAEKMCDSCQLNKESTKAKSWCTICEEAFCDQCEKYHKNFKMLARHKLLNIQEMQSGSTPFVVGEVQSCEEHPEKIVEFYCLDHSQPCCTSCATLSHRKCENVTSIQKAASGIKQSTKASVLSQRLREYVIRLGEIIDDRNKNSTDVENSTEEIKTRVTDMKTGILKHIDSIEETLIVELTSTKKQIEIKLKDELDIFSSYRNAVKKWKALIDSVLDHGSEQQCLMEINKIEPKISELEQEIEDLMKNIKSVSVVFSPSSPVADFIRNAQTFGSIKIDESSDHSLSGNHEIDKVNFHTGNINILQVIDVCNGAGTTSGIFIHNLLLFTIRKKKKVVKYNSDGQSLLSELTLPGEPEDIAVVTQFKVAVSSPEQGICIIDSDKMILLQTLNLPGIPVYGICFVNEELFITSHSSTLTWIHLSSGEKMNERRTSGQSYFVLSLSQTDYMYADSRTSVDYVVGNTKKFTYTNPDFVYPRGIGIDYMGNLYIASHASKTIHQITNKGELVRKIPVSTVGIEHPWTIRFATNSNKMVATCSSSGKATLCEFV</sequence>
<dbReference type="SUPFAM" id="SSF57845">
    <property type="entry name" value="B-box zinc-binding domain"/>
    <property type="match status" value="1"/>
</dbReference>
<evidence type="ECO:0000256" key="5">
    <source>
        <dbReference type="PROSITE-ProRule" id="PRU00024"/>
    </source>
</evidence>
<dbReference type="InterPro" id="IPR011044">
    <property type="entry name" value="Quino_amine_DH_bsu"/>
</dbReference>
<dbReference type="EC" id="2.3.2.27" evidence="9"/>
<dbReference type="Pfam" id="PF00643">
    <property type="entry name" value="zf-B_box"/>
    <property type="match status" value="1"/>
</dbReference>
<gene>
    <name evidence="9" type="ORF">MCOR_29043</name>
</gene>
<dbReference type="SMART" id="SM00184">
    <property type="entry name" value="RING"/>
    <property type="match status" value="1"/>
</dbReference>
<evidence type="ECO:0000256" key="2">
    <source>
        <dbReference type="ARBA" id="ARBA00022723"/>
    </source>
</evidence>
<dbReference type="Gene3D" id="2.120.10.30">
    <property type="entry name" value="TolB, C-terminal domain"/>
    <property type="match status" value="1"/>
</dbReference>
<dbReference type="SMART" id="SM00336">
    <property type="entry name" value="BBOX"/>
    <property type="match status" value="2"/>
</dbReference>
<dbReference type="PANTHER" id="PTHR25462">
    <property type="entry name" value="BONUS, ISOFORM C-RELATED"/>
    <property type="match status" value="1"/>
</dbReference>
<keyword evidence="3 5" id="KW-0863">Zinc-finger</keyword>
<dbReference type="Proteomes" id="UP000507470">
    <property type="component" value="Unassembled WGS sequence"/>
</dbReference>
<evidence type="ECO:0000256" key="6">
    <source>
        <dbReference type="SAM" id="Coils"/>
    </source>
</evidence>
<keyword evidence="6" id="KW-0175">Coiled coil</keyword>
<evidence type="ECO:0000259" key="8">
    <source>
        <dbReference type="PROSITE" id="PS50119"/>
    </source>
</evidence>
<dbReference type="InterPro" id="IPR047153">
    <property type="entry name" value="TRIM45/56/19-like"/>
</dbReference>
<evidence type="ECO:0000313" key="9">
    <source>
        <dbReference type="EMBL" id="CAC5394282.1"/>
    </source>
</evidence>
<keyword evidence="4" id="KW-0862">Zinc</keyword>
<dbReference type="Pfam" id="PF13445">
    <property type="entry name" value="zf-RING_UBOX"/>
    <property type="match status" value="1"/>
</dbReference>
<keyword evidence="2" id="KW-0479">Metal-binding</keyword>
<keyword evidence="10" id="KW-1185">Reference proteome</keyword>
<dbReference type="Gene3D" id="3.30.160.60">
    <property type="entry name" value="Classic Zinc Finger"/>
    <property type="match status" value="1"/>
</dbReference>
<dbReference type="InterPro" id="IPR013083">
    <property type="entry name" value="Znf_RING/FYVE/PHD"/>
</dbReference>
<keyword evidence="1" id="KW-0597">Phosphoprotein</keyword>
<dbReference type="InterPro" id="IPR027370">
    <property type="entry name" value="Znf-RING_euk"/>
</dbReference>
<dbReference type="SUPFAM" id="SSF57850">
    <property type="entry name" value="RING/U-box"/>
    <property type="match status" value="1"/>
</dbReference>
<dbReference type="Gene3D" id="3.30.40.10">
    <property type="entry name" value="Zinc/RING finger domain, C3HC4 (zinc finger)"/>
    <property type="match status" value="1"/>
</dbReference>
<proteinExistence type="predicted"/>
<evidence type="ECO:0000256" key="1">
    <source>
        <dbReference type="ARBA" id="ARBA00022553"/>
    </source>
</evidence>
<dbReference type="GO" id="GO:0008270">
    <property type="term" value="F:zinc ion binding"/>
    <property type="evidence" value="ECO:0007669"/>
    <property type="project" value="UniProtKB-KW"/>
</dbReference>